<dbReference type="InterPro" id="IPR002810">
    <property type="entry name" value="NfeD-like_C"/>
</dbReference>
<feature type="transmembrane region" description="Helical" evidence="5">
    <location>
        <begin position="53"/>
        <end position="72"/>
    </location>
</feature>
<dbReference type="EMBL" id="NSIT01000002">
    <property type="protein sequence ID" value="PJE80939.1"/>
    <property type="molecule type" value="Genomic_DNA"/>
</dbReference>
<dbReference type="PANTHER" id="PTHR33507">
    <property type="entry name" value="INNER MEMBRANE PROTEIN YBBJ"/>
    <property type="match status" value="1"/>
</dbReference>
<dbReference type="GO" id="GO:0005886">
    <property type="term" value="C:plasma membrane"/>
    <property type="evidence" value="ECO:0007669"/>
    <property type="project" value="TreeGrafter"/>
</dbReference>
<dbReference type="AlphaFoldDB" id="A0A2H9TCM4"/>
<protein>
    <submittedName>
        <fullName evidence="7">Inner membrane protein YbbJ</fullName>
    </submittedName>
</protein>
<reference evidence="7" key="1">
    <citation type="journal article" date="2017" name="Appl. Environ. Microbiol.">
        <title>Molecular characterization of an Endozoicomonas-like organism causing infection in king scallop Pecten maximus L.</title>
        <authorList>
            <person name="Cano I."/>
            <person name="van Aerle R."/>
            <person name="Ross S."/>
            <person name="Verner-Jeffreys D.W."/>
            <person name="Paley R.K."/>
            <person name="Rimmer G."/>
            <person name="Ryder D."/>
            <person name="Hooper P."/>
            <person name="Stone D."/>
            <person name="Feist S.W."/>
        </authorList>
    </citation>
    <scope>NUCLEOTIDE SEQUENCE</scope>
</reference>
<evidence type="ECO:0000256" key="4">
    <source>
        <dbReference type="ARBA" id="ARBA00023136"/>
    </source>
</evidence>
<evidence type="ECO:0000256" key="2">
    <source>
        <dbReference type="ARBA" id="ARBA00022692"/>
    </source>
</evidence>
<dbReference type="Pfam" id="PF01957">
    <property type="entry name" value="NfeD"/>
    <property type="match status" value="1"/>
</dbReference>
<keyword evidence="2 5" id="KW-0812">Transmembrane</keyword>
<evidence type="ECO:0000259" key="6">
    <source>
        <dbReference type="Pfam" id="PF01957"/>
    </source>
</evidence>
<dbReference type="PANTHER" id="PTHR33507:SF3">
    <property type="entry name" value="INNER MEMBRANE PROTEIN YBBJ"/>
    <property type="match status" value="1"/>
</dbReference>
<comment type="subcellular location">
    <subcellularLocation>
        <location evidence="1">Membrane</location>
        <topology evidence="1">Multi-pass membrane protein</topology>
    </subcellularLocation>
</comment>
<proteinExistence type="predicted"/>
<gene>
    <name evidence="7" type="primary">ybbJ</name>
    <name evidence="7" type="ORF">CI610_00097</name>
</gene>
<evidence type="ECO:0000256" key="3">
    <source>
        <dbReference type="ARBA" id="ARBA00022989"/>
    </source>
</evidence>
<dbReference type="InterPro" id="IPR052165">
    <property type="entry name" value="Membrane_assoc_protease"/>
</dbReference>
<sequence>MDFLTNIEPWYWLVLACALLGCEALGAGGFLLGSAAASIVMAGVLWLFPALNWMTQITVFALLAFGMTIAYWRFFKPFNERSDHPQLNNRAASLIGQSVVVREVLSQGKGRVQIGDTLWKIQSSLPLEQGMTVTVKGYKGMILLVEADLS</sequence>
<keyword evidence="3 5" id="KW-1133">Transmembrane helix</keyword>
<dbReference type="InterPro" id="IPR012340">
    <property type="entry name" value="NA-bd_OB-fold"/>
</dbReference>
<organism evidence="7">
    <name type="scientific">invertebrate metagenome</name>
    <dbReference type="NCBI Taxonomy" id="1711999"/>
    <lineage>
        <taxon>unclassified sequences</taxon>
        <taxon>metagenomes</taxon>
        <taxon>organismal metagenomes</taxon>
    </lineage>
</organism>
<dbReference type="SUPFAM" id="SSF141322">
    <property type="entry name" value="NfeD domain-like"/>
    <property type="match status" value="1"/>
</dbReference>
<name>A0A2H9TCM4_9ZZZZ</name>
<feature type="domain" description="NfeD-like C-terminal" evidence="6">
    <location>
        <begin position="92"/>
        <end position="146"/>
    </location>
</feature>
<evidence type="ECO:0000313" key="7">
    <source>
        <dbReference type="EMBL" id="PJE80939.1"/>
    </source>
</evidence>
<evidence type="ECO:0000256" key="1">
    <source>
        <dbReference type="ARBA" id="ARBA00004141"/>
    </source>
</evidence>
<evidence type="ECO:0000256" key="5">
    <source>
        <dbReference type="SAM" id="Phobius"/>
    </source>
</evidence>
<keyword evidence="4 5" id="KW-0472">Membrane</keyword>
<dbReference type="Gene3D" id="2.40.50.140">
    <property type="entry name" value="Nucleic acid-binding proteins"/>
    <property type="match status" value="1"/>
</dbReference>
<accession>A0A2H9TCM4</accession>
<comment type="caution">
    <text evidence="7">The sequence shown here is derived from an EMBL/GenBank/DDBJ whole genome shotgun (WGS) entry which is preliminary data.</text>
</comment>
<feature type="transmembrane region" description="Helical" evidence="5">
    <location>
        <begin position="12"/>
        <end position="41"/>
    </location>
</feature>